<feature type="compositionally biased region" description="Pro residues" evidence="1">
    <location>
        <begin position="155"/>
        <end position="175"/>
    </location>
</feature>
<keyword evidence="2" id="KW-0812">Transmembrane</keyword>
<evidence type="ECO:0000313" key="4">
    <source>
        <dbReference type="Proteomes" id="UP001215151"/>
    </source>
</evidence>
<keyword evidence="2" id="KW-0472">Membrane</keyword>
<comment type="caution">
    <text evidence="3">The sequence shown here is derived from an EMBL/GenBank/DDBJ whole genome shotgun (WGS) entry which is preliminary data.</text>
</comment>
<feature type="compositionally biased region" description="Pro residues" evidence="1">
    <location>
        <begin position="111"/>
        <end position="125"/>
    </location>
</feature>
<accession>A0AAD7TQJ1</accession>
<gene>
    <name evidence="3" type="ORF">ONZ51_g7397</name>
</gene>
<dbReference type="Proteomes" id="UP001215151">
    <property type="component" value="Unassembled WGS sequence"/>
</dbReference>
<dbReference type="EMBL" id="JAPEVG010000197">
    <property type="protein sequence ID" value="KAJ8474136.1"/>
    <property type="molecule type" value="Genomic_DNA"/>
</dbReference>
<feature type="transmembrane region" description="Helical" evidence="2">
    <location>
        <begin position="66"/>
        <end position="86"/>
    </location>
</feature>
<dbReference type="AlphaFoldDB" id="A0AAD7TQJ1"/>
<name>A0AAD7TQJ1_9APHY</name>
<proteinExistence type="predicted"/>
<feature type="region of interest" description="Disordered" evidence="1">
    <location>
        <begin position="106"/>
        <end position="214"/>
    </location>
</feature>
<evidence type="ECO:0000256" key="1">
    <source>
        <dbReference type="SAM" id="MobiDB-lite"/>
    </source>
</evidence>
<sequence>MLLAPPATWGQDGWQSDSEALQRFQHEVVSLRTMRPPLSVALCGVLFNPEVLWSGFGVERCTLSTGVRVGIAIASIVACLIVLIVIRSMRGRATRRTNLMYVGTTPANGAVPPPGQAPPAYPAPGPNGYYNATPGTGYAPQYPPQSYNPQSPYTSPYPVPGNLPQYAPPSGPPPAQGGLPQYAPPPGPPPAQGGPPQYAPPPGASPGTEQKEAV</sequence>
<protein>
    <submittedName>
        <fullName evidence="3">Uncharacterized protein</fullName>
    </submittedName>
</protein>
<organism evidence="3 4">
    <name type="scientific">Trametes cubensis</name>
    <dbReference type="NCBI Taxonomy" id="1111947"/>
    <lineage>
        <taxon>Eukaryota</taxon>
        <taxon>Fungi</taxon>
        <taxon>Dikarya</taxon>
        <taxon>Basidiomycota</taxon>
        <taxon>Agaricomycotina</taxon>
        <taxon>Agaricomycetes</taxon>
        <taxon>Polyporales</taxon>
        <taxon>Polyporaceae</taxon>
        <taxon>Trametes</taxon>
    </lineage>
</organism>
<reference evidence="3" key="1">
    <citation type="submission" date="2022-11" db="EMBL/GenBank/DDBJ databases">
        <title>Genome Sequence of Cubamyces cubensis.</title>
        <authorList>
            <person name="Buettner E."/>
        </authorList>
    </citation>
    <scope>NUCLEOTIDE SEQUENCE</scope>
    <source>
        <strain evidence="3">MPL-01</strain>
    </source>
</reference>
<keyword evidence="2" id="KW-1133">Transmembrane helix</keyword>
<evidence type="ECO:0000313" key="3">
    <source>
        <dbReference type="EMBL" id="KAJ8474136.1"/>
    </source>
</evidence>
<feature type="compositionally biased region" description="Pro residues" evidence="1">
    <location>
        <begin position="182"/>
        <end position="204"/>
    </location>
</feature>
<keyword evidence="4" id="KW-1185">Reference proteome</keyword>
<feature type="compositionally biased region" description="Low complexity" evidence="1">
    <location>
        <begin position="126"/>
        <end position="154"/>
    </location>
</feature>
<evidence type="ECO:0000256" key="2">
    <source>
        <dbReference type="SAM" id="Phobius"/>
    </source>
</evidence>